<name>A0A242NTX1_9GAMM</name>
<dbReference type="Proteomes" id="UP000194968">
    <property type="component" value="Unassembled WGS sequence"/>
</dbReference>
<evidence type="ECO:0008006" key="3">
    <source>
        <dbReference type="Google" id="ProtNLM"/>
    </source>
</evidence>
<dbReference type="OrthoDB" id="8596093at2"/>
<dbReference type="AlphaFoldDB" id="A0A242NTX1"/>
<organism evidence="1 2">
    <name type="scientific">Gilliamella apis</name>
    <dbReference type="NCBI Taxonomy" id="1970738"/>
    <lineage>
        <taxon>Bacteria</taxon>
        <taxon>Pseudomonadati</taxon>
        <taxon>Pseudomonadota</taxon>
        <taxon>Gammaproteobacteria</taxon>
        <taxon>Orbales</taxon>
        <taxon>Orbaceae</taxon>
        <taxon>Gilliamella</taxon>
    </lineage>
</organism>
<proteinExistence type="predicted"/>
<evidence type="ECO:0000313" key="1">
    <source>
        <dbReference type="EMBL" id="OTQ48956.1"/>
    </source>
</evidence>
<sequence>MLEDTVYYNVTEVGDQERLKARKKYRILLSRIDTNSVDIVWSIKPK</sequence>
<protein>
    <recommendedName>
        <fullName evidence="3">Tail fiber assembly protein</fullName>
    </recommendedName>
</protein>
<dbReference type="Pfam" id="PF02413">
    <property type="entry name" value="Caudo_TAP"/>
    <property type="match status" value="1"/>
</dbReference>
<accession>A0A242NTX1</accession>
<dbReference type="RefSeq" id="WP_086320845.1">
    <property type="nucleotide sequence ID" value="NZ_NASK01000099.1"/>
</dbReference>
<reference evidence="1 2" key="1">
    <citation type="submission" date="2017-03" db="EMBL/GenBank/DDBJ databases">
        <title>Comparative genomics of honeybee gut symbionts reveal geographically distinct and subgroup specific antibiotic resistance.</title>
        <authorList>
            <person name="Ludvigsen J."/>
            <person name="Porcellato D."/>
            <person name="Labee-Lund T.M."/>
            <person name="Amdam G.V."/>
            <person name="Rudi K."/>
        </authorList>
    </citation>
    <scope>NUCLEOTIDE SEQUENCE [LARGE SCALE GENOMIC DNA]</scope>
    <source>
        <strain evidence="1 2">A-4-12</strain>
    </source>
</reference>
<dbReference type="EMBL" id="NASK01000099">
    <property type="protein sequence ID" value="OTQ48956.1"/>
    <property type="molecule type" value="Genomic_DNA"/>
</dbReference>
<evidence type="ECO:0000313" key="2">
    <source>
        <dbReference type="Proteomes" id="UP000194968"/>
    </source>
</evidence>
<gene>
    <name evidence="1" type="ORF">B6D06_08525</name>
</gene>
<dbReference type="InterPro" id="IPR003458">
    <property type="entry name" value="Phage_T4_Gp38_tail_assem"/>
</dbReference>
<comment type="caution">
    <text evidence="1">The sequence shown here is derived from an EMBL/GenBank/DDBJ whole genome shotgun (WGS) entry which is preliminary data.</text>
</comment>